<dbReference type="Proteomes" id="UP001500124">
    <property type="component" value="Unassembled WGS sequence"/>
</dbReference>
<feature type="compositionally biased region" description="Basic and acidic residues" evidence="1">
    <location>
        <begin position="157"/>
        <end position="168"/>
    </location>
</feature>
<evidence type="ECO:0000256" key="1">
    <source>
        <dbReference type="SAM" id="MobiDB-lite"/>
    </source>
</evidence>
<gene>
    <name evidence="2" type="ORF">GCM10023336_28980</name>
</gene>
<protein>
    <submittedName>
        <fullName evidence="2">Uncharacterized protein</fullName>
    </submittedName>
</protein>
<name>A0ABP9KD99_9ACTN</name>
<comment type="caution">
    <text evidence="2">The sequence shown here is derived from an EMBL/GenBank/DDBJ whole genome shotgun (WGS) entry which is preliminary data.</text>
</comment>
<accession>A0ABP9KD99</accession>
<feature type="compositionally biased region" description="Polar residues" evidence="1">
    <location>
        <begin position="109"/>
        <end position="127"/>
    </location>
</feature>
<organism evidence="2 3">
    <name type="scientific">Streptomyces similanensis</name>
    <dbReference type="NCBI Taxonomy" id="1274988"/>
    <lineage>
        <taxon>Bacteria</taxon>
        <taxon>Bacillati</taxon>
        <taxon>Actinomycetota</taxon>
        <taxon>Actinomycetes</taxon>
        <taxon>Kitasatosporales</taxon>
        <taxon>Streptomycetaceae</taxon>
        <taxon>Streptomyces</taxon>
    </lineage>
</organism>
<keyword evidence="3" id="KW-1185">Reference proteome</keyword>
<feature type="region of interest" description="Disordered" evidence="1">
    <location>
        <begin position="93"/>
        <end position="183"/>
    </location>
</feature>
<dbReference type="RefSeq" id="WP_345668673.1">
    <property type="nucleotide sequence ID" value="NZ_BAABKC010000044.1"/>
</dbReference>
<proteinExistence type="predicted"/>
<evidence type="ECO:0000313" key="2">
    <source>
        <dbReference type="EMBL" id="GAA5056330.1"/>
    </source>
</evidence>
<dbReference type="EMBL" id="BAABKC010000044">
    <property type="protein sequence ID" value="GAA5056330.1"/>
    <property type="molecule type" value="Genomic_DNA"/>
</dbReference>
<sequence>MTLDAYDWAWQHARARGNARLVVLAVADKTTGSEAVARLGVTEAMRRLGGVGKGTAVKAIADALASGDLETAEPAKGSRAALYRIPGAVNYVRRSGPDSRPQPAVTDRSGFQTTTGLRSGFQTTTGPATGLESGPVADAPQDGLWSEIQTACGPESGPHHPPIDRESEGVSEGAPAPTSLTDPIPPFARPLVDRITAAKVYVGWDLTAGEWLRLDAMLQRSGADMLAEHAVTIAARQRVSSARYFLRAWTSLPPAPTAGTVPAAPSGPGADVIPLDRVPRKSRVAQSADHLAAALARMEAQQ</sequence>
<evidence type="ECO:0000313" key="3">
    <source>
        <dbReference type="Proteomes" id="UP001500124"/>
    </source>
</evidence>
<reference evidence="3" key="1">
    <citation type="journal article" date="2019" name="Int. J. Syst. Evol. Microbiol.">
        <title>The Global Catalogue of Microorganisms (GCM) 10K type strain sequencing project: providing services to taxonomists for standard genome sequencing and annotation.</title>
        <authorList>
            <consortium name="The Broad Institute Genomics Platform"/>
            <consortium name="The Broad Institute Genome Sequencing Center for Infectious Disease"/>
            <person name="Wu L."/>
            <person name="Ma J."/>
        </authorList>
    </citation>
    <scope>NUCLEOTIDE SEQUENCE [LARGE SCALE GENOMIC DNA]</scope>
    <source>
        <strain evidence="3">JCM 18410</strain>
    </source>
</reference>